<keyword evidence="4" id="KW-1185">Reference proteome</keyword>
<evidence type="ECO:0000256" key="2">
    <source>
        <dbReference type="SAM" id="Phobius"/>
    </source>
</evidence>
<dbReference type="HOGENOM" id="CLU_1955357_0_0_9"/>
<organism evidence="3 4">
    <name type="scientific">Blautia hydrogenotrophica (strain DSM 10507 / JCM 14656 / S5a33)</name>
    <name type="common">Ruminococcus hydrogenotrophicus</name>
    <dbReference type="NCBI Taxonomy" id="476272"/>
    <lineage>
        <taxon>Bacteria</taxon>
        <taxon>Bacillati</taxon>
        <taxon>Bacillota</taxon>
        <taxon>Clostridia</taxon>
        <taxon>Lachnospirales</taxon>
        <taxon>Lachnospiraceae</taxon>
        <taxon>Blautia</taxon>
    </lineage>
</organism>
<proteinExistence type="predicted"/>
<gene>
    <name evidence="3" type="ORF">RUMHYD_01250</name>
</gene>
<sequence>MGDDGMRPENRECDLEETIQTKLLRKQLFYSRFTCIAVVAFLLIFAVALLPKATRVLKNLDEVTSDLNEVDFSGLALDTEENLEKINESLETLDMEALNHAIENLDEVVDTLSQAVRPLTNFYERFGN</sequence>
<dbReference type="EMBL" id="ACBZ01000059">
    <property type="protein sequence ID" value="EEG49831.1"/>
    <property type="molecule type" value="Genomic_DNA"/>
</dbReference>
<dbReference type="AlphaFoldDB" id="C0CK80"/>
<evidence type="ECO:0000256" key="1">
    <source>
        <dbReference type="SAM" id="Coils"/>
    </source>
</evidence>
<dbReference type="PATRIC" id="fig|476272.21.peg.2596"/>
<reference evidence="3 4" key="1">
    <citation type="submission" date="2009-01" db="EMBL/GenBank/DDBJ databases">
        <authorList>
            <person name="Fulton L."/>
            <person name="Clifton S."/>
            <person name="Fulton B."/>
            <person name="Xu J."/>
            <person name="Minx P."/>
            <person name="Pepin K.H."/>
            <person name="Johnson M."/>
            <person name="Bhonagiri V."/>
            <person name="Nash W.E."/>
            <person name="Mardis E.R."/>
            <person name="Wilson R.K."/>
        </authorList>
    </citation>
    <scope>NUCLEOTIDE SEQUENCE [LARGE SCALE GENOMIC DNA]</scope>
    <source>
        <strain evidence="4">DSM 10507 / JCM 14656 / S5a33</strain>
    </source>
</reference>
<name>C0CK80_BLAHS</name>
<evidence type="ECO:0000313" key="3">
    <source>
        <dbReference type="EMBL" id="EEG49831.1"/>
    </source>
</evidence>
<evidence type="ECO:0000313" key="4">
    <source>
        <dbReference type="Proteomes" id="UP000003100"/>
    </source>
</evidence>
<keyword evidence="2" id="KW-0812">Transmembrane</keyword>
<protein>
    <submittedName>
        <fullName evidence="3">Uncharacterized protein</fullName>
    </submittedName>
</protein>
<accession>C0CK80</accession>
<keyword evidence="2" id="KW-1133">Transmembrane helix</keyword>
<reference evidence="3 4" key="2">
    <citation type="submission" date="2009-02" db="EMBL/GenBank/DDBJ databases">
        <title>Draft genome sequence of Blautia hydrogenotrophica DSM 10507 (Ruminococcus hydrogenotrophicus DSM 10507).</title>
        <authorList>
            <person name="Sudarsanam P."/>
            <person name="Ley R."/>
            <person name="Guruge J."/>
            <person name="Turnbaugh P.J."/>
            <person name="Mahowald M."/>
            <person name="Liep D."/>
            <person name="Gordon J."/>
        </authorList>
    </citation>
    <scope>NUCLEOTIDE SEQUENCE [LARGE SCALE GENOMIC DNA]</scope>
    <source>
        <strain evidence="4">DSM 10507 / JCM 14656 / S5a33</strain>
    </source>
</reference>
<keyword evidence="2" id="KW-0472">Membrane</keyword>
<keyword evidence="1" id="KW-0175">Coiled coil</keyword>
<feature type="coiled-coil region" evidence="1">
    <location>
        <begin position="76"/>
        <end position="115"/>
    </location>
</feature>
<feature type="transmembrane region" description="Helical" evidence="2">
    <location>
        <begin position="29"/>
        <end position="50"/>
    </location>
</feature>
<comment type="caution">
    <text evidence="3">The sequence shown here is derived from an EMBL/GenBank/DDBJ whole genome shotgun (WGS) entry which is preliminary data.</text>
</comment>
<dbReference type="Proteomes" id="UP000003100">
    <property type="component" value="Unassembled WGS sequence"/>
</dbReference>